<accession>A0ABT3KPC6</accession>
<evidence type="ECO:0000259" key="8">
    <source>
        <dbReference type="Pfam" id="PF05567"/>
    </source>
</evidence>
<keyword evidence="7" id="KW-1133">Transmembrane helix</keyword>
<sequence>MPASTVRKSTPGLPSLHKRYLQSPAVWLVWAVLPIAIISSWLAIGSEAPPTIQKIALASIPLYATSTVDKPAMTLALSVEYPTVGAQYNTHSNIPGNKENDDTYTTDKEYLGYYDAESCYTYIDDPQETPAAPQSKADYKRFDKTGNANGRKCTDAFSGNFLNWASGSAIDMHRLALSGGDRYIDTKDLTILQRAVIPNGNSDCMWNHSFYFPAKQLKKDGGGAGTYFGAVPAIMITAANGNDIYVANALNRIYFGTTKGGSCTDTSSYTLAKKTNTRIRINTVWNQVTLPLNFTTTIYWQECADEGGFCNFSGNKQIMFGAGNQWFSAYATDGVDCREDVLVKPGPGSTNNRPGTSRKCFMTQFNGIGNGGWRRPAFPAPTNAVGLNSDGYFYARVRVCDVDSSGKLQDSRSYDFCEKYSNGNYKPTGVIQKYSEKMRFAAFGYLLETQRYGGVLRVPMKYVGSKTYDISGHENFASGSNQNAEWDAQTGIFVENPDKDNNYKNSGIINYLNKFGRSGLYKAFDPVGELYYEALRYLQGLQPSPAAIKKTIDSTMADGFPYFEQWNDPYGDGRTNGSDYSCVKSNIVVIGDVGTHDTDIMPTEDIPNNIPDVRGWRDIVRSFENKEETLYYFDGQGTKQKISNPNSANPDSPSGPMGLIMGAAYWARTHDIRGTDWTNKVDMQRPGLRVKTFTFDVNEGGNQNDDTRRRTKNQFFLAAKYGGFETDPANSAGKPYNTQGNPFKDQTGADNNKVWEKPNEPGEADTYYFFNTNKPSPARDLLSAFNDIFSRTSTSMHSVAGGGLSTGSKITQDTVSYSATFSTSNWSGNVIAEPITQDASHANALVVGPPHWSAAQQLDTMSSPVDKRKIFVGQSRGSTSNPYPVATEFTWDKIDKTLKESLDQVNPSAAADGKAKDRLAYLRGERSKEGNPFRKRDSRLGDIVNSNVSYSGAPSKAFGGDGYVAFRKKYDARTPAVFAGANDGMLHAFNAKTGDELFAYIPSWLGRNLSALTVPDFVDNHQNYVDAPSVVAEAQVANTGQDTDWKTVLVSGTGGGGSGVFALDVTEPDKFDASKVLWEFTRANDPDIGQVVGAPKVMKIKTGNATATASASYRWFAVVAGGVNNYVPDGDGKFSKTGKPALFLLALDKPGTEAWTLGTNYFKVSVPIDTAPKATATGLANFSALYGTQGEMTDIYMGDLHGALWRLQFADKPVADWSMDKLSFFNKGTQDSPAAYPLYIARTGDATPQVQPIFAAPALFTGPIVEGKESFYVVFGTGKYLELSDNGQTPTQTIYAIYDNGSTTADSTSGVSVITGRKRLQKGTVDATSKTVAVADFQWGRPRVDADVDSSPRAGWYFDLSPGERVDQAALNVGALSAAIHTKIPPGTGAASTASCSAGSGGGNQYFLNIVKNTGSYVPSNLGLLGPPVLQSSDSDVTVTDSDSTGRRIRTTTLHRFTQMQGGIDTSAPPVKLTEVIGRLSWREIFNYQEMKK</sequence>
<feature type="transmembrane region" description="Helical" evidence="7">
    <location>
        <begin position="25"/>
        <end position="44"/>
    </location>
</feature>
<evidence type="ECO:0000256" key="5">
    <source>
        <dbReference type="ARBA" id="ARBA00022837"/>
    </source>
</evidence>
<evidence type="ECO:0000256" key="1">
    <source>
        <dbReference type="ARBA" id="ARBA00004561"/>
    </source>
</evidence>
<keyword evidence="7" id="KW-0812">Transmembrane</keyword>
<evidence type="ECO:0000256" key="7">
    <source>
        <dbReference type="SAM" id="Phobius"/>
    </source>
</evidence>
<gene>
    <name evidence="9" type="ORF">D5039_02955</name>
</gene>
<name>A0ABT3KPC6_9BURK</name>
<keyword evidence="7" id="KW-0472">Membrane</keyword>
<feature type="domain" description="PilY1 beta-propeller" evidence="8">
    <location>
        <begin position="940"/>
        <end position="1332"/>
    </location>
</feature>
<dbReference type="InterPro" id="IPR011047">
    <property type="entry name" value="Quinoprotein_ADH-like_sf"/>
</dbReference>
<comment type="similarity">
    <text evidence="2">Belongs to the PilY1 family.</text>
</comment>
<proteinExistence type="inferred from homology"/>
<evidence type="ECO:0000256" key="3">
    <source>
        <dbReference type="ARBA" id="ARBA00022558"/>
    </source>
</evidence>
<comment type="subcellular location">
    <subcellularLocation>
        <location evidence="1">Fimbrium</location>
    </subcellularLocation>
</comment>
<evidence type="ECO:0000256" key="6">
    <source>
        <dbReference type="ARBA" id="ARBA00023263"/>
    </source>
</evidence>
<keyword evidence="10" id="KW-1185">Reference proteome</keyword>
<organism evidence="9 10">
    <name type="scientific">Verminephrobacter aporrectodeae subsp. tuberculatae</name>
    <dbReference type="NCBI Taxonomy" id="1110392"/>
    <lineage>
        <taxon>Bacteria</taxon>
        <taxon>Pseudomonadati</taxon>
        <taxon>Pseudomonadota</taxon>
        <taxon>Betaproteobacteria</taxon>
        <taxon>Burkholderiales</taxon>
        <taxon>Comamonadaceae</taxon>
        <taxon>Verminephrobacter</taxon>
    </lineage>
</organism>
<keyword evidence="3" id="KW-1029">Fimbrium biogenesis</keyword>
<dbReference type="RefSeq" id="WP_265281019.1">
    <property type="nucleotide sequence ID" value="NZ_QZCW01000001.1"/>
</dbReference>
<evidence type="ECO:0000313" key="10">
    <source>
        <dbReference type="Proteomes" id="UP001208935"/>
    </source>
</evidence>
<comment type="caution">
    <text evidence="9">The sequence shown here is derived from an EMBL/GenBank/DDBJ whole genome shotgun (WGS) entry which is preliminary data.</text>
</comment>
<keyword evidence="6" id="KW-0281">Fimbrium</keyword>
<evidence type="ECO:0000256" key="4">
    <source>
        <dbReference type="ARBA" id="ARBA00022723"/>
    </source>
</evidence>
<dbReference type="EMBL" id="QZCW01000001">
    <property type="protein sequence ID" value="MCW5320172.1"/>
    <property type="molecule type" value="Genomic_DNA"/>
</dbReference>
<protein>
    <submittedName>
        <fullName evidence="9">Pilus assembly protein PilY</fullName>
    </submittedName>
</protein>
<keyword evidence="4" id="KW-0479">Metal-binding</keyword>
<evidence type="ECO:0000313" key="9">
    <source>
        <dbReference type="EMBL" id="MCW5320172.1"/>
    </source>
</evidence>
<dbReference type="SUPFAM" id="SSF50998">
    <property type="entry name" value="Quinoprotein alcohol dehydrogenase-like"/>
    <property type="match status" value="1"/>
</dbReference>
<dbReference type="Proteomes" id="UP001208935">
    <property type="component" value="Unassembled WGS sequence"/>
</dbReference>
<dbReference type="Pfam" id="PF05567">
    <property type="entry name" value="T4P_PilY1"/>
    <property type="match status" value="1"/>
</dbReference>
<evidence type="ECO:0000256" key="2">
    <source>
        <dbReference type="ARBA" id="ARBA00008387"/>
    </source>
</evidence>
<reference evidence="10" key="1">
    <citation type="submission" date="2023-07" db="EMBL/GenBank/DDBJ databases">
        <title>Verminephrobacter genomes.</title>
        <authorList>
            <person name="Lund M.B."/>
        </authorList>
    </citation>
    <scope>NUCLEOTIDE SEQUENCE [LARGE SCALE GENOMIC DNA]</scope>
    <source>
        <strain evidence="10">AtM5-05</strain>
    </source>
</reference>
<dbReference type="InterPro" id="IPR008707">
    <property type="entry name" value="B-propeller_PilY1"/>
</dbReference>
<keyword evidence="5" id="KW-0106">Calcium</keyword>